<accession>A0AAU8DP63</accession>
<dbReference type="RefSeq" id="WP_353648292.1">
    <property type="nucleotide sequence ID" value="NZ_CP159218.1"/>
</dbReference>
<evidence type="ECO:0000313" key="1">
    <source>
        <dbReference type="EMBL" id="XCG62677.1"/>
    </source>
</evidence>
<sequence length="363" mass="39306">MSDTVIAVTPAVLFIEVGKGMKSGTATVTYTALNPMVLWQRLNLGVWTEVNLFATVGTVDADLKGSFVTPPLRPGDLLEFRSYFYRSVDPNGRTSERDLFTGAQVQALVSVPEEQPWITDQTTDVGGTFYRRIIATPPLFTAIHAEIGTGTPSRGTFGEMILPSVVATADSQLKQVHTVELLPLLAGQSYVCTVRINDAAGRWFTLVENLTTLLRTVTVDVASVFINNDGDGGGAGEAEFWITTYEGETEIDQIHFGDDENDVYTGTAVLLGNQIVRGPKVVTAADHDIGINAAGIEYDGFLEADEHANTWGHPPHLRRQLDFPAGSGRETLSQQYFQVPAVPGSVGDDFAFTVIGHYSVAYT</sequence>
<reference evidence="1" key="1">
    <citation type="submission" date="2024-05" db="EMBL/GenBank/DDBJ databases">
        <authorList>
            <person name="Cai S.Y."/>
            <person name="Jin L.M."/>
            <person name="Li H.R."/>
        </authorList>
    </citation>
    <scope>NUCLEOTIDE SEQUENCE</scope>
    <source>
        <strain evidence="1">A5-74</strain>
    </source>
</reference>
<name>A0AAU8DP63_9ACTN</name>
<dbReference type="AlphaFoldDB" id="A0AAU8DP63"/>
<evidence type="ECO:0008006" key="2">
    <source>
        <dbReference type="Google" id="ProtNLM"/>
    </source>
</evidence>
<proteinExistence type="predicted"/>
<protein>
    <recommendedName>
        <fullName evidence="2">Minor tail protein</fullName>
    </recommendedName>
</protein>
<dbReference type="EMBL" id="CP159218">
    <property type="protein sequence ID" value="XCG62677.1"/>
    <property type="molecule type" value="Genomic_DNA"/>
</dbReference>
<organism evidence="1">
    <name type="scientific">Nakamurella sp. A5-74</name>
    <dbReference type="NCBI Taxonomy" id="3158264"/>
    <lineage>
        <taxon>Bacteria</taxon>
        <taxon>Bacillati</taxon>
        <taxon>Actinomycetota</taxon>
        <taxon>Actinomycetes</taxon>
        <taxon>Nakamurellales</taxon>
        <taxon>Nakamurellaceae</taxon>
        <taxon>Nakamurella</taxon>
    </lineage>
</organism>
<gene>
    <name evidence="1" type="ORF">ABLG96_15770</name>
</gene>